<feature type="signal peptide" evidence="1">
    <location>
        <begin position="1"/>
        <end position="23"/>
    </location>
</feature>
<accession>A0ABY4S3L8</accession>
<dbReference type="Proteomes" id="UP001056201">
    <property type="component" value="Chromosome 1"/>
</dbReference>
<dbReference type="Gene3D" id="3.30.70.360">
    <property type="match status" value="1"/>
</dbReference>
<dbReference type="RefSeq" id="WP_250196270.1">
    <property type="nucleotide sequence ID" value="NZ_CP097635.1"/>
</dbReference>
<evidence type="ECO:0000313" key="4">
    <source>
        <dbReference type="Proteomes" id="UP001056201"/>
    </source>
</evidence>
<evidence type="ECO:0000313" key="3">
    <source>
        <dbReference type="EMBL" id="URI08048.1"/>
    </source>
</evidence>
<gene>
    <name evidence="3" type="ORF">MW290_05565</name>
</gene>
<evidence type="ECO:0000259" key="2">
    <source>
        <dbReference type="Pfam" id="PF07687"/>
    </source>
</evidence>
<proteinExistence type="predicted"/>
<reference evidence="3" key="1">
    <citation type="submission" date="2022-05" db="EMBL/GenBank/DDBJ databases">
        <title>An RpoN-dependent PEP-CTERM gene is involved in floc formation of an Aquincola tertiaricarbonis strain.</title>
        <authorList>
            <person name="Qiu D."/>
            <person name="Xia M."/>
        </authorList>
    </citation>
    <scope>NUCLEOTIDE SEQUENCE</scope>
    <source>
        <strain evidence="3">RN12</strain>
    </source>
</reference>
<keyword evidence="1" id="KW-0732">Signal</keyword>
<organism evidence="3 4">
    <name type="scientific">Aquincola tertiaricarbonis</name>
    <dbReference type="NCBI Taxonomy" id="391953"/>
    <lineage>
        <taxon>Bacteria</taxon>
        <taxon>Pseudomonadati</taxon>
        <taxon>Pseudomonadota</taxon>
        <taxon>Betaproteobacteria</taxon>
        <taxon>Burkholderiales</taxon>
        <taxon>Sphaerotilaceae</taxon>
        <taxon>Aquincola</taxon>
    </lineage>
</organism>
<feature type="chain" id="PRO_5045110541" evidence="1">
    <location>
        <begin position="24"/>
        <end position="146"/>
    </location>
</feature>
<keyword evidence="4" id="KW-1185">Reference proteome</keyword>
<dbReference type="InterPro" id="IPR011650">
    <property type="entry name" value="Peptidase_M20_dimer"/>
</dbReference>
<dbReference type="SUPFAM" id="SSF55031">
    <property type="entry name" value="Bacterial exopeptidase dimerisation domain"/>
    <property type="match status" value="1"/>
</dbReference>
<dbReference type="InterPro" id="IPR036264">
    <property type="entry name" value="Bact_exopeptidase_dim_dom"/>
</dbReference>
<dbReference type="Pfam" id="PF07687">
    <property type="entry name" value="M20_dimer"/>
    <property type="match status" value="1"/>
</dbReference>
<feature type="domain" description="Peptidase M20 dimerisation" evidence="2">
    <location>
        <begin position="28"/>
        <end position="115"/>
    </location>
</feature>
<name>A0ABY4S3L8_AQUTE</name>
<dbReference type="EMBL" id="CP097635">
    <property type="protein sequence ID" value="URI08048.1"/>
    <property type="molecule type" value="Genomic_DNA"/>
</dbReference>
<evidence type="ECO:0000256" key="1">
    <source>
        <dbReference type="SAM" id="SignalP"/>
    </source>
</evidence>
<protein>
    <submittedName>
        <fullName evidence="3">Peptidase dimerization domain-containing protein</fullName>
    </submittedName>
</protein>
<sequence length="146" mass="14360">MKKTIASLLAVAAVALQALPAAAQQSGSLLVEFQGPGGHSNGAYGRTSAVHAAGRSLAQLKAAGLPAGAYSVTGLGGGNSVNSIASDARYTVQLTATDAAAWQAMAAQVTAAVQAGVAAENAFRGVKEGDLVGGVPAAIRYTITPR</sequence>